<feature type="domain" description="PoNi C-terminal" evidence="2">
    <location>
        <begin position="147"/>
        <end position="261"/>
    </location>
</feature>
<sequence>MTAQPRLRIDAGNWYWDKWSRSLDDAIAKSLRMAGDRLENPVYEPQFAFNAATRCLDAMLFLYAKGDSIAKVARYFPTLLDMWERSNRLADAICAQERLTSCRDWAFDLKSLSHYDWCFRLVGLALALDVPDAQWTRLLSLVGGEGEDELLDRVISAKHSDRMIGQGVLHPRPYARLLRAIEAPEPDRPALLREFVEHWYQELRQNNDEHLWWYHFGDVQIYPLEKFLYVGRWCVEAVAAVKAFGIDDASCLDHPHYPGDLVEDGRAPRFPLGVSPQGIGNLKFGTSPKKTRVSDWVIRVLTGKSPLQS</sequence>
<feature type="domain" description="PoNi N-terminal" evidence="1">
    <location>
        <begin position="48"/>
        <end position="138"/>
    </location>
</feature>
<dbReference type="InterPro" id="IPR015025">
    <property type="entry name" value="PoNi_C"/>
</dbReference>
<name>A0ABU7WEL8_9GAMM</name>
<protein>
    <submittedName>
        <fullName evidence="3">PoNe immunity protein domain-containing protein</fullName>
    </submittedName>
</protein>
<keyword evidence="4" id="KW-1185">Reference proteome</keyword>
<gene>
    <name evidence="3" type="ORF">V3391_07635</name>
</gene>
<dbReference type="EMBL" id="JAZHBM010000002">
    <property type="protein sequence ID" value="MEF3082085.1"/>
    <property type="molecule type" value="Genomic_DNA"/>
</dbReference>
<dbReference type="InterPro" id="IPR015024">
    <property type="entry name" value="PoNi_N"/>
</dbReference>
<dbReference type="SUPFAM" id="SSF140731">
    <property type="entry name" value="PA2201 C-terminal domain-like"/>
    <property type="match status" value="1"/>
</dbReference>
<dbReference type="Pfam" id="PF08929">
    <property type="entry name" value="PoNi_C"/>
    <property type="match status" value="1"/>
</dbReference>
<evidence type="ECO:0000259" key="2">
    <source>
        <dbReference type="Pfam" id="PF08929"/>
    </source>
</evidence>
<accession>A0ABU7WEL8</accession>
<dbReference type="Proteomes" id="UP001358324">
    <property type="component" value="Unassembled WGS sequence"/>
</dbReference>
<evidence type="ECO:0000259" key="1">
    <source>
        <dbReference type="Pfam" id="PF08928"/>
    </source>
</evidence>
<evidence type="ECO:0000313" key="3">
    <source>
        <dbReference type="EMBL" id="MEF3082085.1"/>
    </source>
</evidence>
<organism evidence="3 4">
    <name type="scientific">Luteimonas flava</name>
    <dbReference type="NCBI Taxonomy" id="3115822"/>
    <lineage>
        <taxon>Bacteria</taxon>
        <taxon>Pseudomonadati</taxon>
        <taxon>Pseudomonadota</taxon>
        <taxon>Gammaproteobacteria</taxon>
        <taxon>Lysobacterales</taxon>
        <taxon>Lysobacteraceae</taxon>
        <taxon>Luteimonas</taxon>
    </lineage>
</organism>
<reference evidence="3 4" key="1">
    <citation type="submission" date="2024-01" db="EMBL/GenBank/DDBJ databases">
        <title>Novel species of the genus Luteimonas isolated from rivers.</title>
        <authorList>
            <person name="Lu H."/>
        </authorList>
    </citation>
    <scope>NUCLEOTIDE SEQUENCE [LARGE SCALE GENOMIC DNA]</scope>
    <source>
        <strain evidence="3 4">SMYT11W</strain>
    </source>
</reference>
<proteinExistence type="predicted"/>
<dbReference type="Gene3D" id="1.10.3920.10">
    <property type="entry name" value="PA2201 C-terminal domain-like"/>
    <property type="match status" value="1"/>
</dbReference>
<dbReference type="InterPro" id="IPR028983">
    <property type="entry name" value="PA2201-like_C"/>
</dbReference>
<comment type="caution">
    <text evidence="3">The sequence shown here is derived from an EMBL/GenBank/DDBJ whole genome shotgun (WGS) entry which is preliminary data.</text>
</comment>
<dbReference type="Pfam" id="PF08928">
    <property type="entry name" value="PoNi_N"/>
    <property type="match status" value="1"/>
</dbReference>
<dbReference type="RefSeq" id="WP_332077843.1">
    <property type="nucleotide sequence ID" value="NZ_JAZHBM010000002.1"/>
</dbReference>
<evidence type="ECO:0000313" key="4">
    <source>
        <dbReference type="Proteomes" id="UP001358324"/>
    </source>
</evidence>